<name>A0A7C5U5I4_9BACT</name>
<dbReference type="PANTHER" id="PTHR35867">
    <property type="entry name" value="PROTEIN RSEC"/>
    <property type="match status" value="1"/>
</dbReference>
<dbReference type="InterPro" id="IPR007359">
    <property type="entry name" value="SigmaE_reg_RseC_MucC"/>
</dbReference>
<keyword evidence="1" id="KW-0472">Membrane</keyword>
<organism evidence="2">
    <name type="scientific">Fervidobacterium nodosum</name>
    <dbReference type="NCBI Taxonomy" id="2424"/>
    <lineage>
        <taxon>Bacteria</taxon>
        <taxon>Thermotogati</taxon>
        <taxon>Thermotogota</taxon>
        <taxon>Thermotogae</taxon>
        <taxon>Thermotogales</taxon>
        <taxon>Fervidobacteriaceae</taxon>
        <taxon>Fervidobacterium</taxon>
    </lineage>
</organism>
<keyword evidence="1" id="KW-1133">Transmembrane helix</keyword>
<keyword evidence="1" id="KW-0812">Transmembrane</keyword>
<feature type="transmembrane region" description="Helical" evidence="1">
    <location>
        <begin position="103"/>
        <end position="122"/>
    </location>
</feature>
<dbReference type="PROSITE" id="PS51257">
    <property type="entry name" value="PROKAR_LIPOPROTEIN"/>
    <property type="match status" value="1"/>
</dbReference>
<comment type="caution">
    <text evidence="2">The sequence shown here is derived from an EMBL/GenBank/DDBJ whole genome shotgun (WGS) entry which is preliminary data.</text>
</comment>
<protein>
    <submittedName>
        <fullName evidence="2">Fis family transcriptional regulator</fullName>
    </submittedName>
</protein>
<dbReference type="EMBL" id="DRXW01000102">
    <property type="protein sequence ID" value="HHR33621.1"/>
    <property type="molecule type" value="Genomic_DNA"/>
</dbReference>
<dbReference type="AlphaFoldDB" id="A0A7C5U5I4"/>
<accession>A0A7C5U5I4</accession>
<evidence type="ECO:0000313" key="2">
    <source>
        <dbReference type="EMBL" id="HHR33621.1"/>
    </source>
</evidence>
<reference evidence="2" key="1">
    <citation type="journal article" date="2020" name="mSystems">
        <title>Genome- and Community-Level Interaction Insights into Carbon Utilization and Element Cycling Functions of Hydrothermarchaeota in Hydrothermal Sediment.</title>
        <authorList>
            <person name="Zhou Z."/>
            <person name="Liu Y."/>
            <person name="Xu W."/>
            <person name="Pan J."/>
            <person name="Luo Z.H."/>
            <person name="Li M."/>
        </authorList>
    </citation>
    <scope>NUCLEOTIDE SEQUENCE [LARGE SCALE GENOMIC DNA]</scope>
    <source>
        <strain evidence="2">SpSt-1088</strain>
    </source>
</reference>
<sequence>MREVMRVSNVDDKYVYLSLAVSEATCSACAIAGSCSIKGSGKEMKLPKTSIRRDFLPLLPGDTVIVDMKYNEAILSLIVYGIPLAGFMIGVLLGYFLKVSDVISFLLGIAFAGIGALFTRMFDKKYKVEIIDVKHQNLTDNFILK</sequence>
<dbReference type="Pfam" id="PF04246">
    <property type="entry name" value="RseC_MucC"/>
    <property type="match status" value="1"/>
</dbReference>
<proteinExistence type="predicted"/>
<feature type="transmembrane region" description="Helical" evidence="1">
    <location>
        <begin position="77"/>
        <end position="97"/>
    </location>
</feature>
<dbReference type="PANTHER" id="PTHR35867:SF1">
    <property type="entry name" value="PROTEIN RSEC"/>
    <property type="match status" value="1"/>
</dbReference>
<gene>
    <name evidence="2" type="ORF">ENM46_01580</name>
</gene>
<evidence type="ECO:0000256" key="1">
    <source>
        <dbReference type="SAM" id="Phobius"/>
    </source>
</evidence>